<reference evidence="3" key="1">
    <citation type="submission" date="2022-07" db="EMBL/GenBank/DDBJ databases">
        <authorList>
            <consortium name="DAFM: The Division of Animal and Food Microbiology"/>
        </authorList>
    </citation>
    <scope>NUCLEOTIDE SEQUENCE</scope>
    <source>
        <strain evidence="3">19MO01SH01-2</strain>
    </source>
</reference>
<gene>
    <name evidence="3" type="ORF">QEG23_004409</name>
</gene>
<evidence type="ECO:0000256" key="2">
    <source>
        <dbReference type="SAM" id="MobiDB-lite"/>
    </source>
</evidence>
<accession>A0A0X3R215</accession>
<feature type="region of interest" description="Disordered" evidence="2">
    <location>
        <begin position="108"/>
        <end position="133"/>
    </location>
</feature>
<evidence type="ECO:0000313" key="4">
    <source>
        <dbReference type="Proteomes" id="UP001218208"/>
    </source>
</evidence>
<organism evidence="3 4">
    <name type="scientific">Stenotrophomonas maltophilia</name>
    <name type="common">Pseudomonas maltophilia</name>
    <name type="synonym">Xanthomonas maltophilia</name>
    <dbReference type="NCBI Taxonomy" id="40324"/>
    <lineage>
        <taxon>Bacteria</taxon>
        <taxon>Pseudomonadati</taxon>
        <taxon>Pseudomonadota</taxon>
        <taxon>Gammaproteobacteria</taxon>
        <taxon>Lysobacterales</taxon>
        <taxon>Lysobacteraceae</taxon>
        <taxon>Stenotrophomonas</taxon>
        <taxon>Stenotrophomonas maltophilia group</taxon>
    </lineage>
</organism>
<sequence length="133" mass="14743">MAFVRHNVNLDRGQLKLAQRLARESGSGFSAYMREALERHNTATSVVSVLENANAQLERLIDDLREENALFRSALQEDLRRLRDETKAEQDSAIQRYEEALRKVVTAALSQPSPKGPGAAKVPATGPMTAPRT</sequence>
<evidence type="ECO:0000313" key="3">
    <source>
        <dbReference type="EMBL" id="EKT4094836.1"/>
    </source>
</evidence>
<keyword evidence="1" id="KW-0175">Coiled coil</keyword>
<dbReference type="OrthoDB" id="6047994at2"/>
<dbReference type="EMBL" id="ABLOJW010000037">
    <property type="protein sequence ID" value="EKT4094836.1"/>
    <property type="molecule type" value="Genomic_DNA"/>
</dbReference>
<evidence type="ECO:0000256" key="1">
    <source>
        <dbReference type="SAM" id="Coils"/>
    </source>
</evidence>
<dbReference type="Proteomes" id="UP001218208">
    <property type="component" value="Unassembled WGS sequence"/>
</dbReference>
<dbReference type="AlphaFoldDB" id="A0A0X3R215"/>
<protein>
    <submittedName>
        <fullName evidence="3">Uncharacterized protein</fullName>
    </submittedName>
</protein>
<comment type="caution">
    <text evidence="3">The sequence shown here is derived from an EMBL/GenBank/DDBJ whole genome shotgun (WGS) entry which is preliminary data.</text>
</comment>
<dbReference type="RefSeq" id="WP_005410165.1">
    <property type="nucleotide sequence ID" value="NZ_CP014014.1"/>
</dbReference>
<proteinExistence type="predicted"/>
<name>A0A0X3R215_STEMA</name>
<feature type="coiled-coil region" evidence="1">
    <location>
        <begin position="47"/>
        <end position="103"/>
    </location>
</feature>